<dbReference type="PANTHER" id="PTHR31972">
    <property type="entry name" value="EXPRESSED PROTEIN"/>
    <property type="match status" value="1"/>
</dbReference>
<comment type="caution">
    <text evidence="1">The sequence shown here is derived from an EMBL/GenBank/DDBJ whole genome shotgun (WGS) entry which is preliminary data.</text>
</comment>
<accession>A0A6A3ANA6</accession>
<reference evidence="1" key="1">
    <citation type="submission" date="2019-09" db="EMBL/GenBank/DDBJ databases">
        <title>Draft genome information of white flower Hibiscus syriacus.</title>
        <authorList>
            <person name="Kim Y.-M."/>
        </authorList>
    </citation>
    <scope>NUCLEOTIDE SEQUENCE [LARGE SCALE GENOMIC DNA]</scope>
    <source>
        <strain evidence="1">YM2019G1</strain>
    </source>
</reference>
<dbReference type="AlphaFoldDB" id="A0A6A3ANA6"/>
<dbReference type="PANTHER" id="PTHR31972:SF11">
    <property type="entry name" value="DUF868 DOMAIN-CONTAINING PROTEIN"/>
    <property type="match status" value="1"/>
</dbReference>
<protein>
    <submittedName>
        <fullName evidence="1">Uncharacterized protein</fullName>
    </submittedName>
</protein>
<dbReference type="InterPro" id="IPR008586">
    <property type="entry name" value="DUF868_pln"/>
</dbReference>
<organism evidence="1 2">
    <name type="scientific">Hibiscus syriacus</name>
    <name type="common">Rose of Sharon</name>
    <dbReference type="NCBI Taxonomy" id="106335"/>
    <lineage>
        <taxon>Eukaryota</taxon>
        <taxon>Viridiplantae</taxon>
        <taxon>Streptophyta</taxon>
        <taxon>Embryophyta</taxon>
        <taxon>Tracheophyta</taxon>
        <taxon>Spermatophyta</taxon>
        <taxon>Magnoliopsida</taxon>
        <taxon>eudicotyledons</taxon>
        <taxon>Gunneridae</taxon>
        <taxon>Pentapetalae</taxon>
        <taxon>rosids</taxon>
        <taxon>malvids</taxon>
        <taxon>Malvales</taxon>
        <taxon>Malvaceae</taxon>
        <taxon>Malvoideae</taxon>
        <taxon>Hibiscus</taxon>
    </lineage>
</organism>
<proteinExistence type="predicted"/>
<dbReference type="EMBL" id="VEPZ02000982">
    <property type="protein sequence ID" value="KAE8705508.1"/>
    <property type="molecule type" value="Genomic_DNA"/>
</dbReference>
<gene>
    <name evidence="1" type="ORF">F3Y22_tig00110429pilonHSYRG01478</name>
</gene>
<keyword evidence="2" id="KW-1185">Reference proteome</keyword>
<evidence type="ECO:0000313" key="1">
    <source>
        <dbReference type="EMBL" id="KAE8705508.1"/>
    </source>
</evidence>
<evidence type="ECO:0000313" key="2">
    <source>
        <dbReference type="Proteomes" id="UP000436088"/>
    </source>
</evidence>
<name>A0A6A3ANA6_HIBSY</name>
<dbReference type="Proteomes" id="UP000436088">
    <property type="component" value="Unassembled WGS sequence"/>
</dbReference>
<dbReference type="Pfam" id="PF05910">
    <property type="entry name" value="DUF868"/>
    <property type="match status" value="1"/>
</dbReference>
<sequence>MHDPIGIPACFSSSDHPDEPTSVPFTSWSIRFGSRTGWLRALQVQSRAETLEKTRLKAFRHRRYNCRCGLRPQGSQVRRIDLAAIGLLPRHCLRRRGHFTLGRSKKNAYRKTGCRPSLIEPILISRREHIFGKRKFTTRVMFNDKETFHNVSVECNSDGIDPVLEIRVNRKLAVEVKHLQWKFRGNESLNVGKMDCKFSGMFMIGSLVRVRDMAFSYLARFHRHHCRIRNSTLHQ</sequence>